<proteinExistence type="predicted"/>
<evidence type="ECO:0000313" key="1">
    <source>
        <dbReference type="EMBL" id="PRY71808.1"/>
    </source>
</evidence>
<sequence length="98" mass="10825">MNIPTLACELPDAVQEELVEQLFPMPDLPQACIGLETSLARRLVEAKARLDRLEHEVDSRDLSALATARVEFALASRAMADELIARGLHTLQDGDCRL</sequence>
<evidence type="ECO:0000313" key="2">
    <source>
        <dbReference type="Proteomes" id="UP000239896"/>
    </source>
</evidence>
<dbReference type="RefSeq" id="WP_106230694.1">
    <property type="nucleotide sequence ID" value="NZ_PVTM01000006.1"/>
</dbReference>
<keyword evidence="2" id="KW-1185">Reference proteome</keyword>
<protein>
    <submittedName>
        <fullName evidence="1">Uncharacterized protein</fullName>
    </submittedName>
</protein>
<reference evidence="1 2" key="1">
    <citation type="submission" date="2018-03" db="EMBL/GenBank/DDBJ databases">
        <title>Comparative analysis of microorganisms from saline springs in Andes Mountain Range, Colombia.</title>
        <authorList>
            <person name="Rubin E."/>
        </authorList>
    </citation>
    <scope>NUCLEOTIDE SEQUENCE [LARGE SCALE GENOMIC DNA]</scope>
    <source>
        <strain evidence="1 2">USBA 854</strain>
    </source>
</reference>
<dbReference type="AlphaFoldDB" id="A0A2T0VND5"/>
<dbReference type="Proteomes" id="UP000239896">
    <property type="component" value="Unassembled WGS sequence"/>
</dbReference>
<organism evidence="1 2">
    <name type="scientific">Halomonas ventosae</name>
    <dbReference type="NCBI Taxonomy" id="229007"/>
    <lineage>
        <taxon>Bacteria</taxon>
        <taxon>Pseudomonadati</taxon>
        <taxon>Pseudomonadota</taxon>
        <taxon>Gammaproteobacteria</taxon>
        <taxon>Oceanospirillales</taxon>
        <taxon>Halomonadaceae</taxon>
        <taxon>Halomonas</taxon>
    </lineage>
</organism>
<accession>A0A2T0VND5</accession>
<comment type="caution">
    <text evidence="1">The sequence shown here is derived from an EMBL/GenBank/DDBJ whole genome shotgun (WGS) entry which is preliminary data.</text>
</comment>
<name>A0A2T0VND5_9GAMM</name>
<dbReference type="EMBL" id="PVTM01000006">
    <property type="protein sequence ID" value="PRY71808.1"/>
    <property type="molecule type" value="Genomic_DNA"/>
</dbReference>
<gene>
    <name evidence="1" type="ORF">BCL64_106187</name>
</gene>